<dbReference type="InterPro" id="IPR023212">
    <property type="entry name" value="Hsp33_helix_hairpin_bin_dom_sf"/>
</dbReference>
<dbReference type="RefSeq" id="WP_016210083.1">
    <property type="nucleotide sequence ID" value="NZ_CP012413.1"/>
</dbReference>
<evidence type="ECO:0000313" key="1">
    <source>
        <dbReference type="EMBL" id="QGO04384.1"/>
    </source>
</evidence>
<dbReference type="Proteomes" id="UP000422232">
    <property type="component" value="Chromosome"/>
</dbReference>
<dbReference type="GO" id="GO:0042026">
    <property type="term" value="P:protein refolding"/>
    <property type="evidence" value="ECO:0007669"/>
    <property type="project" value="TreeGrafter"/>
</dbReference>
<reference evidence="1 2" key="1">
    <citation type="submission" date="2019-04" db="EMBL/GenBank/DDBJ databases">
        <title>Complete genome sequencing of Piscirickettsia salmonis strain Psal-009.</title>
        <authorList>
            <person name="Schober I."/>
            <person name="Bunk B."/>
            <person name="Sproer C."/>
            <person name="Carril G.P."/>
            <person name="Riedel T."/>
            <person name="Flores-Herrera P.A."/>
            <person name="Nourdin-Galindo G."/>
            <person name="Marshall S.H."/>
            <person name="Overmann J."/>
        </authorList>
    </citation>
    <scope>NUCLEOTIDE SEQUENCE [LARGE SCALE GENOMIC DNA]</scope>
    <source>
        <strain evidence="1 2">Psal-009</strain>
    </source>
</reference>
<dbReference type="PIRSF" id="PIRSF005261">
    <property type="entry name" value="Heat_shock_Hsp33"/>
    <property type="match status" value="1"/>
</dbReference>
<dbReference type="GeneID" id="66739444"/>
<dbReference type="Gene3D" id="1.10.287.480">
    <property type="entry name" value="helix hairpin bin"/>
    <property type="match status" value="1"/>
</dbReference>
<organism evidence="1 2">
    <name type="scientific">Piscirickettsia salmonis</name>
    <dbReference type="NCBI Taxonomy" id="1238"/>
    <lineage>
        <taxon>Bacteria</taxon>
        <taxon>Pseudomonadati</taxon>
        <taxon>Pseudomonadota</taxon>
        <taxon>Gammaproteobacteria</taxon>
        <taxon>Thiotrichales</taxon>
        <taxon>Piscirickettsiaceae</taxon>
        <taxon>Piscirickettsia</taxon>
    </lineage>
</organism>
<protein>
    <submittedName>
        <fullName evidence="1">Heat shock protein 33</fullName>
    </submittedName>
</protein>
<name>A0A9Q5YH63_PISSA</name>
<dbReference type="InterPro" id="IPR000397">
    <property type="entry name" value="Heat_shock_Hsp33"/>
</dbReference>
<dbReference type="Gene3D" id="3.55.30.10">
    <property type="entry name" value="Hsp33 domain"/>
    <property type="match status" value="1"/>
</dbReference>
<evidence type="ECO:0000313" key="2">
    <source>
        <dbReference type="Proteomes" id="UP000422232"/>
    </source>
</evidence>
<sequence>MHQYDSVQRFLFNNCPVRGQLVHLNQSFRQVVQQHSYPAIIRNLLGEALAVTVLMRNIVKFTGKITLQLQGNGPLKMLVAQCNDKLEFRGVAHFDEQSIQAINAAKLSELVGQGHCVITMEPDDSTQRHQGVVALTGDTLSTCIEHYFASSEQLATRIWLASDTNHISALLLQQLPHDNNQESLHLWEHLTTLAHTIADKELLTLNNETLLYRLFHQEQARLFPAQKVNFKCQCSKTNFIAAIKTLPAQECHDLLEQDGHIKMTCDYCNQQYRFSADDLKINTH</sequence>
<dbReference type="NCBIfam" id="NF001033">
    <property type="entry name" value="PRK00114.1"/>
    <property type="match status" value="1"/>
</dbReference>
<keyword evidence="2" id="KW-1185">Reference proteome</keyword>
<dbReference type="SUPFAM" id="SSF118352">
    <property type="entry name" value="HSP33 redox switch-like"/>
    <property type="match status" value="1"/>
</dbReference>
<proteinExistence type="predicted"/>
<dbReference type="PANTHER" id="PTHR30111">
    <property type="entry name" value="33 KDA CHAPERONIN"/>
    <property type="match status" value="1"/>
</dbReference>
<dbReference type="GO" id="GO:0005737">
    <property type="term" value="C:cytoplasm"/>
    <property type="evidence" value="ECO:0007669"/>
    <property type="project" value="InterPro"/>
</dbReference>
<keyword evidence="1" id="KW-0346">Stress response</keyword>
<dbReference type="Pfam" id="PF01430">
    <property type="entry name" value="HSP33"/>
    <property type="match status" value="1"/>
</dbReference>
<dbReference type="GO" id="GO:0051082">
    <property type="term" value="F:unfolded protein binding"/>
    <property type="evidence" value="ECO:0007669"/>
    <property type="project" value="InterPro"/>
</dbReference>
<dbReference type="InterPro" id="IPR016154">
    <property type="entry name" value="Heat_shock_Hsp33_C"/>
</dbReference>
<dbReference type="PANTHER" id="PTHR30111:SF1">
    <property type="entry name" value="33 KDA CHAPERONIN"/>
    <property type="match status" value="1"/>
</dbReference>
<dbReference type="AlphaFoldDB" id="A0A9Q5YH63"/>
<accession>A0A9Q5YH63</accession>
<gene>
    <name evidence="1" type="primary">hslO</name>
    <name evidence="1" type="ORF">Psal009_00244</name>
</gene>
<dbReference type="Gene3D" id="3.90.1280.10">
    <property type="entry name" value="HSP33 redox switch-like"/>
    <property type="match status" value="1"/>
</dbReference>
<dbReference type="InterPro" id="IPR016153">
    <property type="entry name" value="Heat_shock_Hsp33_N"/>
</dbReference>
<dbReference type="EMBL" id="CP038908">
    <property type="protein sequence ID" value="QGO04384.1"/>
    <property type="molecule type" value="Genomic_DNA"/>
</dbReference>
<dbReference type="GO" id="GO:0044183">
    <property type="term" value="F:protein folding chaperone"/>
    <property type="evidence" value="ECO:0007669"/>
    <property type="project" value="TreeGrafter"/>
</dbReference>
<dbReference type="CDD" id="cd00498">
    <property type="entry name" value="Hsp33"/>
    <property type="match status" value="1"/>
</dbReference>
<dbReference type="SUPFAM" id="SSF64397">
    <property type="entry name" value="Hsp33 domain"/>
    <property type="match status" value="1"/>
</dbReference>